<accession>A0A8S5QS18</accession>
<keyword evidence="1" id="KW-0812">Transmembrane</keyword>
<dbReference type="EMBL" id="BK015714">
    <property type="protein sequence ID" value="DAE21617.1"/>
    <property type="molecule type" value="Genomic_DNA"/>
</dbReference>
<keyword evidence="1" id="KW-1133">Transmembrane helix</keyword>
<reference evidence="2" key="1">
    <citation type="journal article" date="2021" name="Proc. Natl. Acad. Sci. U.S.A.">
        <title>A Catalog of Tens of Thousands of Viruses from Human Metagenomes Reveals Hidden Associations with Chronic Diseases.</title>
        <authorList>
            <person name="Tisza M.J."/>
            <person name="Buck C.B."/>
        </authorList>
    </citation>
    <scope>NUCLEOTIDE SEQUENCE</scope>
    <source>
        <strain evidence="2">Ct4be24</strain>
    </source>
</reference>
<name>A0A8S5QS18_9CAUD</name>
<protein>
    <submittedName>
        <fullName evidence="2">Uncharacterized protein</fullName>
    </submittedName>
</protein>
<feature type="transmembrane region" description="Helical" evidence="1">
    <location>
        <begin position="12"/>
        <end position="38"/>
    </location>
</feature>
<evidence type="ECO:0000313" key="2">
    <source>
        <dbReference type="EMBL" id="DAE21617.1"/>
    </source>
</evidence>
<proteinExistence type="predicted"/>
<keyword evidence="1" id="KW-0472">Membrane</keyword>
<sequence length="43" mass="5187">MNILLTFSPFNFISAFILFIGFFFVDKDFIKLFVIWLMRISSF</sequence>
<organism evidence="2">
    <name type="scientific">Siphoviridae sp. ct4be24</name>
    <dbReference type="NCBI Taxonomy" id="2826289"/>
    <lineage>
        <taxon>Viruses</taxon>
        <taxon>Duplodnaviria</taxon>
        <taxon>Heunggongvirae</taxon>
        <taxon>Uroviricota</taxon>
        <taxon>Caudoviricetes</taxon>
    </lineage>
</organism>
<evidence type="ECO:0000256" key="1">
    <source>
        <dbReference type="SAM" id="Phobius"/>
    </source>
</evidence>